<dbReference type="Gene3D" id="3.30.40.10">
    <property type="entry name" value="Zinc/RING finger domain, C3HC4 (zinc finger)"/>
    <property type="match status" value="1"/>
</dbReference>
<proteinExistence type="inferred from homology"/>
<name>A0A8B8D0X1_CRAVI</name>
<evidence type="ECO:0000256" key="2">
    <source>
        <dbReference type="ARBA" id="ARBA00010210"/>
    </source>
</evidence>
<keyword evidence="4 9" id="KW-0863">Zinc-finger</keyword>
<dbReference type="AlphaFoldDB" id="A0A8B8D0X1"/>
<feature type="site" description="Histone H3K4me3 binding" evidence="7">
    <location>
        <position position="230"/>
    </location>
</feature>
<comment type="similarity">
    <text evidence="2 10">Belongs to the ING family.</text>
</comment>
<keyword evidence="3 8" id="KW-0479">Metal-binding</keyword>
<dbReference type="FunFam" id="3.30.40.10:FF:000021">
    <property type="entry name" value="Inhibitor of growth 2b"/>
    <property type="match status" value="1"/>
</dbReference>
<feature type="compositionally biased region" description="Basic residues" evidence="11">
    <location>
        <begin position="177"/>
        <end position="186"/>
    </location>
</feature>
<evidence type="ECO:0000313" key="15">
    <source>
        <dbReference type="RefSeq" id="XP_022326146.1"/>
    </source>
</evidence>
<feature type="binding site" evidence="8">
    <location>
        <position position="248"/>
    </location>
    <ligand>
        <name>Zn(2+)</name>
        <dbReference type="ChEBI" id="CHEBI:29105"/>
        <label>2</label>
    </ligand>
</feature>
<sequence length="264" mass="30716">MSMLNQAAVEALCSATYLENYLDTMENLPNDLQRVVTQMRELDIQCRDIMQDIEYHQDIYTKEVEGIAKKKALMSIQRSLIRCQEIGDEKLGLLSVIADHIENRQRQLEQDRENLDPTSSREIEREEPSLTIVTQTRTVKPEEKVEKMPMKRQRRQKTTSDSISKEEEKKEIQDKGPKKKKKRKSTKKEQAPTSPIEPPIDPDEPIYCLCEQVSYGEMIGCDNDACVIEWFHFNCVGLVNKPKGKWFCPNCRGENSKVMRKFDK</sequence>
<feature type="region of interest" description="Disordered" evidence="11">
    <location>
        <begin position="108"/>
        <end position="201"/>
    </location>
</feature>
<dbReference type="InterPro" id="IPR024610">
    <property type="entry name" value="ING_N_histone-binding"/>
</dbReference>
<dbReference type="PROSITE" id="PS01359">
    <property type="entry name" value="ZF_PHD_1"/>
    <property type="match status" value="1"/>
</dbReference>
<feature type="binding site" evidence="8">
    <location>
        <position position="235"/>
    </location>
    <ligand>
        <name>Zn(2+)</name>
        <dbReference type="ChEBI" id="CHEBI:29105"/>
        <label>1</label>
    </ligand>
</feature>
<evidence type="ECO:0000256" key="7">
    <source>
        <dbReference type="PIRSR" id="PIRSR628651-50"/>
    </source>
</evidence>
<dbReference type="CDD" id="cd16857">
    <property type="entry name" value="ING_ING1_2"/>
    <property type="match status" value="1"/>
</dbReference>
<comment type="subcellular location">
    <subcellularLocation>
        <location evidence="1 10">Nucleus</location>
    </subcellularLocation>
</comment>
<dbReference type="GO" id="GO:0045893">
    <property type="term" value="P:positive regulation of DNA-templated transcription"/>
    <property type="evidence" value="ECO:0007669"/>
    <property type="project" value="TreeGrafter"/>
</dbReference>
<dbReference type="KEGG" id="cvn:111126052"/>
<dbReference type="InterPro" id="IPR001965">
    <property type="entry name" value="Znf_PHD"/>
</dbReference>
<feature type="binding site" evidence="8">
    <location>
        <position position="210"/>
    </location>
    <ligand>
        <name>Zn(2+)</name>
        <dbReference type="ChEBI" id="CHEBI:29105"/>
        <label>1</label>
    </ligand>
</feature>
<comment type="domain">
    <text evidence="10">The PHD-type zinc finger mediates the binding to H3K4me3.</text>
</comment>
<dbReference type="Proteomes" id="UP000694844">
    <property type="component" value="Chromosome 3"/>
</dbReference>
<dbReference type="InterPro" id="IPR028643">
    <property type="entry name" value="ING1_PHD_Znf"/>
</dbReference>
<dbReference type="OrthoDB" id="5411773at2759"/>
<comment type="function">
    <text evidence="10">Component of an histone acetyltransferase complex.</text>
</comment>
<dbReference type="GO" id="GO:0005634">
    <property type="term" value="C:nucleus"/>
    <property type="evidence" value="ECO:0007669"/>
    <property type="project" value="UniProtKB-SubCell"/>
</dbReference>
<dbReference type="Gene3D" id="6.10.140.1740">
    <property type="match status" value="1"/>
</dbReference>
<evidence type="ECO:0000313" key="14">
    <source>
        <dbReference type="RefSeq" id="XP_022321787.1"/>
    </source>
</evidence>
<feature type="binding site" evidence="8">
    <location>
        <position position="226"/>
    </location>
    <ligand>
        <name>Zn(2+)</name>
        <dbReference type="ChEBI" id="CHEBI:29105"/>
        <label>2</label>
    </ligand>
</feature>
<feature type="site" description="Histone H3K4me3 binding" evidence="7">
    <location>
        <position position="207"/>
    </location>
</feature>
<evidence type="ECO:0000256" key="9">
    <source>
        <dbReference type="PROSITE-ProRule" id="PRU00146"/>
    </source>
</evidence>
<dbReference type="PANTHER" id="PTHR10333">
    <property type="entry name" value="INHIBITOR OF GROWTH PROTEIN"/>
    <property type="match status" value="1"/>
</dbReference>
<evidence type="ECO:0000256" key="8">
    <source>
        <dbReference type="PIRSR" id="PIRSR628651-51"/>
    </source>
</evidence>
<feature type="binding site" evidence="8">
    <location>
        <position position="208"/>
    </location>
    <ligand>
        <name>Zn(2+)</name>
        <dbReference type="ChEBI" id="CHEBI:29105"/>
        <label>1</label>
    </ligand>
</feature>
<dbReference type="PANTHER" id="PTHR10333:SF89">
    <property type="entry name" value="INHIBITOR OF GROWTH PROTEIN"/>
    <property type="match status" value="1"/>
</dbReference>
<dbReference type="SMART" id="SM00249">
    <property type="entry name" value="PHD"/>
    <property type="match status" value="1"/>
</dbReference>
<feature type="compositionally biased region" description="Basic and acidic residues" evidence="11">
    <location>
        <begin position="139"/>
        <end position="149"/>
    </location>
</feature>
<keyword evidence="10" id="KW-0156">Chromatin regulator</keyword>
<feature type="binding site" evidence="8">
    <location>
        <position position="221"/>
    </location>
    <ligand>
        <name>Zn(2+)</name>
        <dbReference type="ChEBI" id="CHEBI:29105"/>
        <label>2</label>
    </ligand>
</feature>
<protein>
    <recommendedName>
        <fullName evidence="10">Inhibitor of growth protein</fullName>
    </recommendedName>
</protein>
<evidence type="ECO:0000256" key="5">
    <source>
        <dbReference type="ARBA" id="ARBA00022833"/>
    </source>
</evidence>
<feature type="site" description="Histone H3K4me3 binding" evidence="7">
    <location>
        <position position="222"/>
    </location>
</feature>
<organism evidence="13 14">
    <name type="scientific">Crassostrea virginica</name>
    <name type="common">Eastern oyster</name>
    <dbReference type="NCBI Taxonomy" id="6565"/>
    <lineage>
        <taxon>Eukaryota</taxon>
        <taxon>Metazoa</taxon>
        <taxon>Spiralia</taxon>
        <taxon>Lophotrochozoa</taxon>
        <taxon>Mollusca</taxon>
        <taxon>Bivalvia</taxon>
        <taxon>Autobranchia</taxon>
        <taxon>Pteriomorphia</taxon>
        <taxon>Ostreida</taxon>
        <taxon>Ostreoidea</taxon>
        <taxon>Ostreidae</taxon>
        <taxon>Crassostrea</taxon>
    </lineage>
</organism>
<accession>A0A8B8D0X1</accession>
<gene>
    <name evidence="14" type="primary">LOC111123625</name>
    <name evidence="15" type="synonym">LOC111126052</name>
</gene>
<evidence type="ECO:0000313" key="13">
    <source>
        <dbReference type="Proteomes" id="UP000694844"/>
    </source>
</evidence>
<evidence type="ECO:0000259" key="12">
    <source>
        <dbReference type="PROSITE" id="PS50016"/>
    </source>
</evidence>
<dbReference type="GO" id="GO:0006325">
    <property type="term" value="P:chromatin organization"/>
    <property type="evidence" value="ECO:0007669"/>
    <property type="project" value="UniProtKB-KW"/>
</dbReference>
<evidence type="ECO:0000256" key="1">
    <source>
        <dbReference type="ARBA" id="ARBA00004123"/>
    </source>
</evidence>
<evidence type="ECO:0000256" key="10">
    <source>
        <dbReference type="RuleBase" id="RU361213"/>
    </source>
</evidence>
<dbReference type="PROSITE" id="PS50016">
    <property type="entry name" value="ZF_PHD_2"/>
    <property type="match status" value="1"/>
</dbReference>
<feature type="compositionally biased region" description="Basic and acidic residues" evidence="11">
    <location>
        <begin position="108"/>
        <end position="128"/>
    </location>
</feature>
<feature type="site" description="Histone H3K4me3 binding" evidence="7">
    <location>
        <position position="218"/>
    </location>
</feature>
<dbReference type="KEGG" id="cvn:111123625"/>
<keyword evidence="13" id="KW-1185">Reference proteome</keyword>
<feature type="binding site" evidence="8">
    <location>
        <position position="251"/>
    </location>
    <ligand>
        <name>Zn(2+)</name>
        <dbReference type="ChEBI" id="CHEBI:29105"/>
        <label>2</label>
    </ligand>
</feature>
<dbReference type="GO" id="GO:0008270">
    <property type="term" value="F:zinc ion binding"/>
    <property type="evidence" value="ECO:0007669"/>
    <property type="project" value="UniProtKB-KW"/>
</dbReference>
<dbReference type="RefSeq" id="XP_022326146.1">
    <property type="nucleotide sequence ID" value="XM_022470438.1"/>
</dbReference>
<feature type="compositionally biased region" description="Basic and acidic residues" evidence="11">
    <location>
        <begin position="163"/>
        <end position="176"/>
    </location>
</feature>
<evidence type="ECO:0000256" key="4">
    <source>
        <dbReference type="ARBA" id="ARBA00022771"/>
    </source>
</evidence>
<feature type="binding site" evidence="8">
    <location>
        <position position="232"/>
    </location>
    <ligand>
        <name>Zn(2+)</name>
        <dbReference type="ChEBI" id="CHEBI:29105"/>
        <label>1</label>
    </ligand>
</feature>
<dbReference type="RefSeq" id="XP_022321787.1">
    <property type="nucleotide sequence ID" value="XM_022466079.1"/>
</dbReference>
<dbReference type="CDD" id="cd15584">
    <property type="entry name" value="PHD_ING1_2"/>
    <property type="match status" value="1"/>
</dbReference>
<feature type="domain" description="PHD-type" evidence="12">
    <location>
        <begin position="205"/>
        <end position="254"/>
    </location>
</feature>
<dbReference type="InterPro" id="IPR028651">
    <property type="entry name" value="ING_fam"/>
</dbReference>
<dbReference type="Pfam" id="PF12998">
    <property type="entry name" value="ING"/>
    <property type="match status" value="1"/>
</dbReference>
<comment type="subunit">
    <text evidence="10">Component of an histone acetyltransferase complex. Interacts with H3K4me3 and to a lesser extent with H3K4me2.</text>
</comment>
<dbReference type="GeneID" id="111123625"/>
<dbReference type="SUPFAM" id="SSF57903">
    <property type="entry name" value="FYVE/PHD zinc finger"/>
    <property type="match status" value="1"/>
</dbReference>
<evidence type="ECO:0000256" key="11">
    <source>
        <dbReference type="SAM" id="MobiDB-lite"/>
    </source>
</evidence>
<dbReference type="SMART" id="SM01408">
    <property type="entry name" value="ING"/>
    <property type="match status" value="1"/>
</dbReference>
<reference evidence="14 15" key="1">
    <citation type="submission" date="2025-04" db="UniProtKB">
        <authorList>
            <consortium name="RefSeq"/>
        </authorList>
    </citation>
    <scope>IDENTIFICATION</scope>
    <source>
        <tissue evidence="14 15">Whole sample</tissue>
    </source>
</reference>
<dbReference type="InterPro" id="IPR019786">
    <property type="entry name" value="Zinc_finger_PHD-type_CS"/>
</dbReference>
<dbReference type="InterPro" id="IPR019787">
    <property type="entry name" value="Znf_PHD-finger"/>
</dbReference>
<evidence type="ECO:0000256" key="3">
    <source>
        <dbReference type="ARBA" id="ARBA00022723"/>
    </source>
</evidence>
<keyword evidence="5 8" id="KW-0862">Zinc</keyword>
<evidence type="ECO:0000256" key="6">
    <source>
        <dbReference type="ARBA" id="ARBA00023242"/>
    </source>
</evidence>
<keyword evidence="6 10" id="KW-0539">Nucleus</keyword>
<dbReference type="InterPro" id="IPR013083">
    <property type="entry name" value="Znf_RING/FYVE/PHD"/>
</dbReference>
<dbReference type="InterPro" id="IPR011011">
    <property type="entry name" value="Znf_FYVE_PHD"/>
</dbReference>